<keyword evidence="1" id="KW-0597">Phosphoprotein</keyword>
<dbReference type="Gene3D" id="3.20.20.450">
    <property type="entry name" value="EAL domain"/>
    <property type="match status" value="1"/>
</dbReference>
<dbReference type="PROSITE" id="PS50883">
    <property type="entry name" value="EAL"/>
    <property type="match status" value="1"/>
</dbReference>
<dbReference type="SUPFAM" id="SSF55073">
    <property type="entry name" value="Nucleotide cyclase"/>
    <property type="match status" value="1"/>
</dbReference>
<dbReference type="Proteomes" id="UP000319502">
    <property type="component" value="Unassembled WGS sequence"/>
</dbReference>
<evidence type="ECO:0000313" key="5">
    <source>
        <dbReference type="EMBL" id="TVO53479.1"/>
    </source>
</evidence>
<evidence type="ECO:0000259" key="2">
    <source>
        <dbReference type="PROSITE" id="PS50110"/>
    </source>
</evidence>
<keyword evidence="6" id="KW-1185">Reference proteome</keyword>
<dbReference type="SMART" id="SM00448">
    <property type="entry name" value="REC"/>
    <property type="match status" value="1"/>
</dbReference>
<name>A0A557QKQ8_9RHOO</name>
<dbReference type="CDD" id="cd01949">
    <property type="entry name" value="GGDEF"/>
    <property type="match status" value="1"/>
</dbReference>
<dbReference type="SUPFAM" id="SSF52172">
    <property type="entry name" value="CheY-like"/>
    <property type="match status" value="1"/>
</dbReference>
<dbReference type="PANTHER" id="PTHR44757">
    <property type="entry name" value="DIGUANYLATE CYCLASE DGCP"/>
    <property type="match status" value="1"/>
</dbReference>
<dbReference type="InterPro" id="IPR052155">
    <property type="entry name" value="Biofilm_reg_signaling"/>
</dbReference>
<dbReference type="PROSITE" id="PS50110">
    <property type="entry name" value="RESPONSE_REGULATORY"/>
    <property type="match status" value="1"/>
</dbReference>
<dbReference type="InterPro" id="IPR000160">
    <property type="entry name" value="GGDEF_dom"/>
</dbReference>
<dbReference type="AlphaFoldDB" id="A0A557QKQ8"/>
<proteinExistence type="predicted"/>
<dbReference type="PANTHER" id="PTHR44757:SF2">
    <property type="entry name" value="BIOFILM ARCHITECTURE MAINTENANCE PROTEIN MBAA"/>
    <property type="match status" value="1"/>
</dbReference>
<organism evidence="5 6">
    <name type="scientific">Denitromonas halophila</name>
    <dbReference type="NCBI Taxonomy" id="1629404"/>
    <lineage>
        <taxon>Bacteria</taxon>
        <taxon>Pseudomonadati</taxon>
        <taxon>Pseudomonadota</taxon>
        <taxon>Betaproteobacteria</taxon>
        <taxon>Rhodocyclales</taxon>
        <taxon>Zoogloeaceae</taxon>
        <taxon>Denitromonas</taxon>
    </lineage>
</organism>
<dbReference type="SMART" id="SM00267">
    <property type="entry name" value="GGDEF"/>
    <property type="match status" value="1"/>
</dbReference>
<dbReference type="InterPro" id="IPR029787">
    <property type="entry name" value="Nucleotide_cyclase"/>
</dbReference>
<gene>
    <name evidence="5" type="ORF">FHP91_15905</name>
</gene>
<evidence type="ECO:0000259" key="4">
    <source>
        <dbReference type="PROSITE" id="PS50887"/>
    </source>
</evidence>
<dbReference type="CDD" id="cd17551">
    <property type="entry name" value="REC_RpfG-like"/>
    <property type="match status" value="1"/>
</dbReference>
<dbReference type="Gene3D" id="3.40.50.2300">
    <property type="match status" value="1"/>
</dbReference>
<dbReference type="SMART" id="SM00052">
    <property type="entry name" value="EAL"/>
    <property type="match status" value="1"/>
</dbReference>
<sequence>MTTQDSPNASAEVSVAGNADRSWSAMKRATIMMVDDEPITLEIIQMFLEDAGYTHFVLVGDSRETMETVERERPDIILLDLLMPHVNGFEILEQLRTHERFEHLPVVVLTSSSDAPTKLKALEMGATDFLAKPVDESELVLRVRNTLAAKAYQDRLTYIDVLTGLPNRRMLIDRLDWAMKHAQRYQQTGALLQIDIDRFREIKEALGPGRADELLQGIAKRLDDACRDSDLLATLSETEASVGLARWGGDEFTLLLLGHLTAESIARIARRLLVATTDPFVVEEQEIFISISIGIATFPEDGTDIDAVQHSAAIAVRALQTAQANPNGAFQFYSKELNARTSSRLNMEAELRRALDRNELTLHFQPKYTVDTGALIGAECLLRWQHPEHGQVSPLEFIPVAEETGLIVEIGQRVIDEACRQHSAWQRQGLIPGQLAVNVSVQQFRHGAFVDGVRGALERHGVAPRHLKLELTESLLMIEPLKVADMLNELRTLGVQLSIDDFGTGYSSLSYLSALPIDELKIDRSFLTHVETRPESAAIVRAILALAGCLNMSVVAEGVETQGQLAFLKEHQCEAFQGFLFSRPVPADDFAQMLSTSSENT</sequence>
<dbReference type="InterPro" id="IPR011006">
    <property type="entry name" value="CheY-like_superfamily"/>
</dbReference>
<protein>
    <submittedName>
        <fullName evidence="5">EAL domain-containing protein</fullName>
    </submittedName>
</protein>
<dbReference type="InterPro" id="IPR043128">
    <property type="entry name" value="Rev_trsase/Diguanyl_cyclase"/>
</dbReference>
<dbReference type="Pfam" id="PF00072">
    <property type="entry name" value="Response_reg"/>
    <property type="match status" value="1"/>
</dbReference>
<dbReference type="Pfam" id="PF00563">
    <property type="entry name" value="EAL"/>
    <property type="match status" value="1"/>
</dbReference>
<feature type="domain" description="GGDEF" evidence="4">
    <location>
        <begin position="187"/>
        <end position="335"/>
    </location>
</feature>
<feature type="domain" description="EAL" evidence="3">
    <location>
        <begin position="344"/>
        <end position="598"/>
    </location>
</feature>
<comment type="caution">
    <text evidence="5">The sequence shown here is derived from an EMBL/GenBank/DDBJ whole genome shotgun (WGS) entry which is preliminary data.</text>
</comment>
<dbReference type="OrthoDB" id="9813903at2"/>
<dbReference type="GO" id="GO:0000160">
    <property type="term" value="P:phosphorelay signal transduction system"/>
    <property type="evidence" value="ECO:0007669"/>
    <property type="project" value="InterPro"/>
</dbReference>
<dbReference type="InterPro" id="IPR001789">
    <property type="entry name" value="Sig_transdc_resp-reg_receiver"/>
</dbReference>
<dbReference type="NCBIfam" id="TIGR00254">
    <property type="entry name" value="GGDEF"/>
    <property type="match status" value="1"/>
</dbReference>
<evidence type="ECO:0000259" key="3">
    <source>
        <dbReference type="PROSITE" id="PS50883"/>
    </source>
</evidence>
<evidence type="ECO:0000256" key="1">
    <source>
        <dbReference type="PROSITE-ProRule" id="PRU00169"/>
    </source>
</evidence>
<dbReference type="EMBL" id="VMNK01000015">
    <property type="protein sequence ID" value="TVO53479.1"/>
    <property type="molecule type" value="Genomic_DNA"/>
</dbReference>
<dbReference type="Gene3D" id="3.30.70.270">
    <property type="match status" value="1"/>
</dbReference>
<feature type="domain" description="Response regulatory" evidence="2">
    <location>
        <begin position="30"/>
        <end position="147"/>
    </location>
</feature>
<feature type="modified residue" description="4-aspartylphosphate" evidence="1">
    <location>
        <position position="80"/>
    </location>
</feature>
<dbReference type="Pfam" id="PF00990">
    <property type="entry name" value="GGDEF"/>
    <property type="match status" value="1"/>
</dbReference>
<dbReference type="PROSITE" id="PS50887">
    <property type="entry name" value="GGDEF"/>
    <property type="match status" value="1"/>
</dbReference>
<evidence type="ECO:0000313" key="6">
    <source>
        <dbReference type="Proteomes" id="UP000319502"/>
    </source>
</evidence>
<accession>A0A557QKQ8</accession>
<dbReference type="InterPro" id="IPR035919">
    <property type="entry name" value="EAL_sf"/>
</dbReference>
<reference evidence="5 6" key="1">
    <citation type="submission" date="2019-07" db="EMBL/GenBank/DDBJ databases">
        <title>The pathways for chlorine oxyanion respiration interact through the shared metabolite chlorate.</title>
        <authorList>
            <person name="Barnum T.P."/>
            <person name="Cheng Y."/>
            <person name="Hill K.A."/>
            <person name="Lucas L.N."/>
            <person name="Carlson H.K."/>
            <person name="Coates J.D."/>
        </authorList>
    </citation>
    <scope>NUCLEOTIDE SEQUENCE [LARGE SCALE GENOMIC DNA]</scope>
    <source>
        <strain evidence="5 6">SFB-3</strain>
    </source>
</reference>
<dbReference type="FunFam" id="3.20.20.450:FF:000001">
    <property type="entry name" value="Cyclic di-GMP phosphodiesterase yahA"/>
    <property type="match status" value="1"/>
</dbReference>
<dbReference type="CDD" id="cd01948">
    <property type="entry name" value="EAL"/>
    <property type="match status" value="1"/>
</dbReference>
<dbReference type="SUPFAM" id="SSF141868">
    <property type="entry name" value="EAL domain-like"/>
    <property type="match status" value="1"/>
</dbReference>
<dbReference type="InterPro" id="IPR001633">
    <property type="entry name" value="EAL_dom"/>
</dbReference>